<protein>
    <submittedName>
        <fullName evidence="1">Uncharacterized protein</fullName>
    </submittedName>
</protein>
<sequence length="51" mass="5256">FVDGDEVTETGAAREAAVTTSVQYCPAIAQLASGTAADVHIDYVMVRAGRA</sequence>
<organism evidence="1">
    <name type="scientific">marine sediment metagenome</name>
    <dbReference type="NCBI Taxonomy" id="412755"/>
    <lineage>
        <taxon>unclassified sequences</taxon>
        <taxon>metagenomes</taxon>
        <taxon>ecological metagenomes</taxon>
    </lineage>
</organism>
<name>A0A0F9A4X5_9ZZZZ</name>
<evidence type="ECO:0000313" key="1">
    <source>
        <dbReference type="EMBL" id="KKK93215.1"/>
    </source>
</evidence>
<gene>
    <name evidence="1" type="ORF">LCGC14_2695100</name>
</gene>
<accession>A0A0F9A4X5</accession>
<proteinExistence type="predicted"/>
<feature type="non-terminal residue" evidence="1">
    <location>
        <position position="1"/>
    </location>
</feature>
<comment type="caution">
    <text evidence="1">The sequence shown here is derived from an EMBL/GenBank/DDBJ whole genome shotgun (WGS) entry which is preliminary data.</text>
</comment>
<dbReference type="EMBL" id="LAZR01047868">
    <property type="protein sequence ID" value="KKK93215.1"/>
    <property type="molecule type" value="Genomic_DNA"/>
</dbReference>
<dbReference type="AlphaFoldDB" id="A0A0F9A4X5"/>
<reference evidence="1" key="1">
    <citation type="journal article" date="2015" name="Nature">
        <title>Complex archaea that bridge the gap between prokaryotes and eukaryotes.</title>
        <authorList>
            <person name="Spang A."/>
            <person name="Saw J.H."/>
            <person name="Jorgensen S.L."/>
            <person name="Zaremba-Niedzwiedzka K."/>
            <person name="Martijn J."/>
            <person name="Lind A.E."/>
            <person name="van Eijk R."/>
            <person name="Schleper C."/>
            <person name="Guy L."/>
            <person name="Ettema T.J."/>
        </authorList>
    </citation>
    <scope>NUCLEOTIDE SEQUENCE</scope>
</reference>